<evidence type="ECO:0000256" key="10">
    <source>
        <dbReference type="PROSITE-ProRule" id="PRU01360"/>
    </source>
</evidence>
<feature type="domain" description="TonB-dependent receptor-like beta-barrel" evidence="12">
    <location>
        <begin position="366"/>
        <end position="637"/>
    </location>
</feature>
<evidence type="ECO:0000313" key="15">
    <source>
        <dbReference type="Proteomes" id="UP001597393"/>
    </source>
</evidence>
<keyword evidence="7 10" id="KW-0472">Membrane</keyword>
<dbReference type="InterPro" id="IPR039426">
    <property type="entry name" value="TonB-dep_rcpt-like"/>
</dbReference>
<evidence type="ECO:0000256" key="5">
    <source>
        <dbReference type="ARBA" id="ARBA00022729"/>
    </source>
</evidence>
<accession>A0ABW5NIQ9</accession>
<evidence type="ECO:0000256" key="7">
    <source>
        <dbReference type="ARBA" id="ARBA00023136"/>
    </source>
</evidence>
<protein>
    <submittedName>
        <fullName evidence="14">TonB-dependent receptor plug domain-containing protein</fullName>
    </submittedName>
</protein>
<keyword evidence="8 14" id="KW-0675">Receptor</keyword>
<comment type="caution">
    <text evidence="14">The sequence shown here is derived from an EMBL/GenBank/DDBJ whole genome shotgun (WGS) entry which is preliminary data.</text>
</comment>
<dbReference type="InterPro" id="IPR000531">
    <property type="entry name" value="Beta-barrel_TonB"/>
</dbReference>
<keyword evidence="2 10" id="KW-0813">Transport</keyword>
<evidence type="ECO:0000256" key="8">
    <source>
        <dbReference type="ARBA" id="ARBA00023170"/>
    </source>
</evidence>
<evidence type="ECO:0000259" key="12">
    <source>
        <dbReference type="Pfam" id="PF00593"/>
    </source>
</evidence>
<dbReference type="RefSeq" id="WP_380867169.1">
    <property type="nucleotide sequence ID" value="NZ_JBHUMA010000004.1"/>
</dbReference>
<dbReference type="Gene3D" id="2.40.170.20">
    <property type="entry name" value="TonB-dependent receptor, beta-barrel domain"/>
    <property type="match status" value="1"/>
</dbReference>
<comment type="subcellular location">
    <subcellularLocation>
        <location evidence="1 10">Cell outer membrane</location>
        <topology evidence="1 10">Multi-pass membrane protein</topology>
    </subcellularLocation>
</comment>
<evidence type="ECO:0000256" key="6">
    <source>
        <dbReference type="ARBA" id="ARBA00023077"/>
    </source>
</evidence>
<evidence type="ECO:0000256" key="4">
    <source>
        <dbReference type="ARBA" id="ARBA00022692"/>
    </source>
</evidence>
<dbReference type="PROSITE" id="PS52016">
    <property type="entry name" value="TONB_DEPENDENT_REC_3"/>
    <property type="match status" value="1"/>
</dbReference>
<gene>
    <name evidence="14" type="ORF">ACFSQ3_02400</name>
</gene>
<dbReference type="InterPro" id="IPR036942">
    <property type="entry name" value="Beta-barrel_TonB_sf"/>
</dbReference>
<dbReference type="InterPro" id="IPR037066">
    <property type="entry name" value="Plug_dom_sf"/>
</dbReference>
<comment type="similarity">
    <text evidence="10 11">Belongs to the TonB-dependent receptor family.</text>
</comment>
<organism evidence="14 15">
    <name type="scientific">Sphingobacterium corticis</name>
    <dbReference type="NCBI Taxonomy" id="1812823"/>
    <lineage>
        <taxon>Bacteria</taxon>
        <taxon>Pseudomonadati</taxon>
        <taxon>Bacteroidota</taxon>
        <taxon>Sphingobacteriia</taxon>
        <taxon>Sphingobacteriales</taxon>
        <taxon>Sphingobacteriaceae</taxon>
        <taxon>Sphingobacterium</taxon>
    </lineage>
</organism>
<dbReference type="SUPFAM" id="SSF56935">
    <property type="entry name" value="Porins"/>
    <property type="match status" value="1"/>
</dbReference>
<keyword evidence="6 11" id="KW-0798">TonB box</keyword>
<keyword evidence="4 10" id="KW-0812">Transmembrane</keyword>
<dbReference type="PANTHER" id="PTHR30069">
    <property type="entry name" value="TONB-DEPENDENT OUTER MEMBRANE RECEPTOR"/>
    <property type="match status" value="1"/>
</dbReference>
<feature type="domain" description="TonB-dependent receptor plug" evidence="13">
    <location>
        <begin position="44"/>
        <end position="148"/>
    </location>
</feature>
<keyword evidence="3 10" id="KW-1134">Transmembrane beta strand</keyword>
<evidence type="ECO:0000256" key="2">
    <source>
        <dbReference type="ARBA" id="ARBA00022448"/>
    </source>
</evidence>
<proteinExistence type="inferred from homology"/>
<dbReference type="Pfam" id="PF00593">
    <property type="entry name" value="TonB_dep_Rec_b-barrel"/>
    <property type="match status" value="1"/>
</dbReference>
<dbReference type="EMBL" id="JBHUMA010000004">
    <property type="protein sequence ID" value="MFD2597788.1"/>
    <property type="molecule type" value="Genomic_DNA"/>
</dbReference>
<dbReference type="Pfam" id="PF07715">
    <property type="entry name" value="Plug"/>
    <property type="match status" value="1"/>
</dbReference>
<evidence type="ECO:0000256" key="3">
    <source>
        <dbReference type="ARBA" id="ARBA00022452"/>
    </source>
</evidence>
<evidence type="ECO:0000313" key="14">
    <source>
        <dbReference type="EMBL" id="MFD2597788.1"/>
    </source>
</evidence>
<sequence>MFVKSTILSLSSIIFGLNSYAQDSIRSQIEQVVVTAQLAPTSLQNSVYKVRTITQEQIMRRGTLDMTTLLNTELGIRFSNDMMLGESDIELMGMSGQNVKIMMDGVPLLDRGAGRQSLTQIDLNMIEKIEIIEGPVSVTYGTDALAGVINIITKNQAFGRGTNLSVHLQEETVGSEYKPFHKEGRHNAHIGVTHYLDNWQFNANVSRNNFGGWQGSATLPQLQWQPKDQWLASGKIGYANAKHQTWYRFDYTNEDLYTPGAFNQNNTVVNKNFISNRYNNMLQSNWKFSDRLTANGSLSFQKYDRSTLTKRTNLVTNETVLTTGSGEQDIVKFNSLFFRGTVQYKFSEQIHTQLGVEYDGESGSGDRLENNASVAEYATFFTAEIQPISRLNIRPGVRFIGNTVFRSLPVIPSLNLKYGITDQMTWRAAYARGFRSPALRELYFQFFDANHSINGNTNLRPENSNSFNSYFSYENRINENKRFYTSLGGTYNVFRDMIEIGFDSDNPSINTYLNIARFKTATMLWENMFHYKGFQAGLGFSYIGRMNMAKETDPSLSEFLWSPEINSNLSYYFAPWGLNTSLFFKYSGRRPRFEFRNETSGTPIATQVFVNAFTMSDITFDKKLSQSLRVNAGVRNLFDVKDLRNTGTVGEGAHGSASSTVPMGNGRSYFIGLQLNMNK</sequence>
<keyword evidence="9 10" id="KW-0998">Cell outer membrane</keyword>
<evidence type="ECO:0000259" key="13">
    <source>
        <dbReference type="Pfam" id="PF07715"/>
    </source>
</evidence>
<evidence type="ECO:0000256" key="1">
    <source>
        <dbReference type="ARBA" id="ARBA00004571"/>
    </source>
</evidence>
<dbReference type="Proteomes" id="UP001597393">
    <property type="component" value="Unassembled WGS sequence"/>
</dbReference>
<dbReference type="InterPro" id="IPR012910">
    <property type="entry name" value="Plug_dom"/>
</dbReference>
<keyword evidence="5" id="KW-0732">Signal</keyword>
<name>A0ABW5NIQ9_9SPHI</name>
<evidence type="ECO:0000256" key="11">
    <source>
        <dbReference type="RuleBase" id="RU003357"/>
    </source>
</evidence>
<reference evidence="15" key="1">
    <citation type="journal article" date="2019" name="Int. J. Syst. Evol. Microbiol.">
        <title>The Global Catalogue of Microorganisms (GCM) 10K type strain sequencing project: providing services to taxonomists for standard genome sequencing and annotation.</title>
        <authorList>
            <consortium name="The Broad Institute Genomics Platform"/>
            <consortium name="The Broad Institute Genome Sequencing Center for Infectious Disease"/>
            <person name="Wu L."/>
            <person name="Ma J."/>
        </authorList>
    </citation>
    <scope>NUCLEOTIDE SEQUENCE [LARGE SCALE GENOMIC DNA]</scope>
    <source>
        <strain evidence="15">KCTC 42248</strain>
    </source>
</reference>
<evidence type="ECO:0000256" key="9">
    <source>
        <dbReference type="ARBA" id="ARBA00023237"/>
    </source>
</evidence>
<dbReference type="PANTHER" id="PTHR30069:SF29">
    <property type="entry name" value="HEMOGLOBIN AND HEMOGLOBIN-HAPTOGLOBIN-BINDING PROTEIN 1-RELATED"/>
    <property type="match status" value="1"/>
</dbReference>
<keyword evidence="15" id="KW-1185">Reference proteome</keyword>
<dbReference type="Gene3D" id="2.170.130.10">
    <property type="entry name" value="TonB-dependent receptor, plug domain"/>
    <property type="match status" value="1"/>
</dbReference>